<gene>
    <name evidence="1" type="ORF">HHL08_04895</name>
</gene>
<proteinExistence type="predicted"/>
<dbReference type="EMBL" id="JABBFV010000002">
    <property type="protein sequence ID" value="NML09485.1"/>
    <property type="molecule type" value="Genomic_DNA"/>
</dbReference>
<organism evidence="1 2">
    <name type="scientific">Sphingobium psychrophilum</name>
    <dbReference type="NCBI Taxonomy" id="2728834"/>
    <lineage>
        <taxon>Bacteria</taxon>
        <taxon>Pseudomonadati</taxon>
        <taxon>Pseudomonadota</taxon>
        <taxon>Alphaproteobacteria</taxon>
        <taxon>Sphingomonadales</taxon>
        <taxon>Sphingomonadaceae</taxon>
        <taxon>Sphingobium</taxon>
    </lineage>
</organism>
<comment type="caution">
    <text evidence="1">The sequence shown here is derived from an EMBL/GenBank/DDBJ whole genome shotgun (WGS) entry which is preliminary data.</text>
</comment>
<dbReference type="Proteomes" id="UP000519023">
    <property type="component" value="Unassembled WGS sequence"/>
</dbReference>
<accession>A0A7X9WT99</accession>
<evidence type="ECO:0000313" key="2">
    <source>
        <dbReference type="Proteomes" id="UP000519023"/>
    </source>
</evidence>
<evidence type="ECO:0000313" key="1">
    <source>
        <dbReference type="EMBL" id="NML09485.1"/>
    </source>
</evidence>
<protein>
    <submittedName>
        <fullName evidence="1">Uncharacterized protein</fullName>
    </submittedName>
</protein>
<name>A0A7X9WT99_9SPHN</name>
<reference evidence="1 2" key="1">
    <citation type="submission" date="2020-04" db="EMBL/GenBank/DDBJ databases">
        <title>Sphingobium sp. AR-3-1 isolated from Arctic soil.</title>
        <authorList>
            <person name="Dahal R.H."/>
            <person name="Chaudhary D.K."/>
        </authorList>
    </citation>
    <scope>NUCLEOTIDE SEQUENCE [LARGE SCALE GENOMIC DNA]</scope>
    <source>
        <strain evidence="1 2">AR-3-1</strain>
    </source>
</reference>
<dbReference type="AlphaFoldDB" id="A0A7X9WT99"/>
<sequence length="139" mass="16365">MQQQWEEFRQVQMHLTDLILQKKYVVVLSYLRADQEGTWFVCLNVAKNAGFPMAETLQGAAGRRASESVTVDFSTQMITVVDFARLARLSRRQIDRLRQRRPGNFPREFELGTGHTKYRRCPRFRLSEVQAWLDSRALW</sequence>
<keyword evidence="2" id="KW-1185">Reference proteome</keyword>